<dbReference type="Pfam" id="PF05478">
    <property type="entry name" value="Prominin"/>
    <property type="match status" value="1"/>
</dbReference>
<dbReference type="InterPro" id="IPR008795">
    <property type="entry name" value="Prominin"/>
</dbReference>
<comment type="similarity">
    <text evidence="2">Belongs to the prominin family.</text>
</comment>
<comment type="subcellular location">
    <subcellularLocation>
        <location evidence="1">Membrane</location>
        <topology evidence="1">Multi-pass membrane protein</topology>
    </subcellularLocation>
</comment>
<evidence type="ECO:0000256" key="3">
    <source>
        <dbReference type="ARBA" id="ARBA00022692"/>
    </source>
</evidence>
<keyword evidence="3" id="KW-0812">Transmembrane</keyword>
<dbReference type="PANTHER" id="PTHR22730">
    <property type="entry name" value="PROMININ PROM PROTEIN"/>
    <property type="match status" value="1"/>
</dbReference>
<dbReference type="KEGG" id="dpl:KGM_211750"/>
<dbReference type="EMBL" id="AGBW02008460">
    <property type="protein sequence ID" value="OWR53322.1"/>
    <property type="molecule type" value="Genomic_DNA"/>
</dbReference>
<gene>
    <name evidence="7" type="ORF">KGM_211750</name>
</gene>
<name>A0A212FHV7_DANPL</name>
<evidence type="ECO:0000313" key="7">
    <source>
        <dbReference type="EMBL" id="OWR53322.1"/>
    </source>
</evidence>
<evidence type="ECO:0000256" key="5">
    <source>
        <dbReference type="ARBA" id="ARBA00023136"/>
    </source>
</evidence>
<organism evidence="7 8">
    <name type="scientific">Danaus plexippus plexippus</name>
    <dbReference type="NCBI Taxonomy" id="278856"/>
    <lineage>
        <taxon>Eukaryota</taxon>
        <taxon>Metazoa</taxon>
        <taxon>Ecdysozoa</taxon>
        <taxon>Arthropoda</taxon>
        <taxon>Hexapoda</taxon>
        <taxon>Insecta</taxon>
        <taxon>Pterygota</taxon>
        <taxon>Neoptera</taxon>
        <taxon>Endopterygota</taxon>
        <taxon>Lepidoptera</taxon>
        <taxon>Glossata</taxon>
        <taxon>Ditrysia</taxon>
        <taxon>Papilionoidea</taxon>
        <taxon>Nymphalidae</taxon>
        <taxon>Danainae</taxon>
        <taxon>Danaini</taxon>
        <taxon>Danaina</taxon>
        <taxon>Danaus</taxon>
        <taxon>Danaus</taxon>
    </lineage>
</organism>
<keyword evidence="4" id="KW-1133">Transmembrane helix</keyword>
<proteinExistence type="inferred from homology"/>
<sequence>MVSAVFLISGHAEVFACQILWDSPQYNTLSSLLNRPSPLLTDNMGIFDALFQDLDNVTIEVSVKDVLRECEKNEPAYVVFQLEKILDVNKETSYFEWDELQDDLKRLSASIDVGFLKTISDNFNKLLNRILVISDVNLTKYRMEYNGPVVGKDLPSFVDQLENVAIQVTDLNTAGRLETLATRTQRLHLSNIKPLEHLRTELVFKLTELELQMMPFRRKLNISLSHIHTAQFYIDNQGDVIAQKKLSTFITRLLSHTAGWRTHVLDAAGQHAGRCRPLYDVFAAVRSLVCTRYVSSLIPVILIMAFFNITVIAQQQYPHLFTVQTREPAPIYEAQNEGFLGHQFIVFLCAIATARAGGLYGASYGATYAAPVASYAAAPIATYAAAPAVYKTYAAPAIQAYSAPAVSYSAPLVKAVAPAVSTISSYSTHTAHGTPVVAKAIAPVAIQAAPAVSYAAAPVIKSYAAPAISYAAPAISSYAASPVIKSYAAPAYQAYSAPSVSYAAPISYASAPLIKSVTYSAGPALSYGSLSGHYGGLSGHYGW</sequence>
<evidence type="ECO:0000256" key="4">
    <source>
        <dbReference type="ARBA" id="ARBA00022989"/>
    </source>
</evidence>
<dbReference type="Proteomes" id="UP000007151">
    <property type="component" value="Unassembled WGS sequence"/>
</dbReference>
<evidence type="ECO:0000256" key="1">
    <source>
        <dbReference type="ARBA" id="ARBA00004141"/>
    </source>
</evidence>
<evidence type="ECO:0000256" key="6">
    <source>
        <dbReference type="ARBA" id="ARBA00023180"/>
    </source>
</evidence>
<dbReference type="GO" id="GO:0016020">
    <property type="term" value="C:membrane"/>
    <property type="evidence" value="ECO:0007669"/>
    <property type="project" value="UniProtKB-SubCell"/>
</dbReference>
<evidence type="ECO:0000256" key="2">
    <source>
        <dbReference type="ARBA" id="ARBA00006058"/>
    </source>
</evidence>
<dbReference type="InParanoid" id="A0A212FHV7"/>
<reference evidence="7 8" key="1">
    <citation type="journal article" date="2011" name="Cell">
        <title>The monarch butterfly genome yields insights into long-distance migration.</title>
        <authorList>
            <person name="Zhan S."/>
            <person name="Merlin C."/>
            <person name="Boore J.L."/>
            <person name="Reppert S.M."/>
        </authorList>
    </citation>
    <scope>NUCLEOTIDE SEQUENCE [LARGE SCALE GENOMIC DNA]</scope>
    <source>
        <strain evidence="7">F-2</strain>
    </source>
</reference>
<keyword evidence="6" id="KW-0325">Glycoprotein</keyword>
<protein>
    <submittedName>
        <fullName evidence="7">Uncharacterized protein</fullName>
    </submittedName>
</protein>
<accession>A0A212FHV7</accession>
<comment type="caution">
    <text evidence="7">The sequence shown here is derived from an EMBL/GenBank/DDBJ whole genome shotgun (WGS) entry which is preliminary data.</text>
</comment>
<evidence type="ECO:0000313" key="8">
    <source>
        <dbReference type="Proteomes" id="UP000007151"/>
    </source>
</evidence>
<keyword evidence="8" id="KW-1185">Reference proteome</keyword>
<dbReference type="AlphaFoldDB" id="A0A212FHV7"/>
<dbReference type="PANTHER" id="PTHR22730:SF1">
    <property type="entry name" value="PROMININ-LIKE PROTEIN"/>
    <property type="match status" value="1"/>
</dbReference>
<keyword evidence="5" id="KW-0472">Membrane</keyword>